<gene>
    <name evidence="2" type="ORF">BJ959_000719</name>
</gene>
<dbReference type="EMBL" id="JACHBS010000001">
    <property type="protein sequence ID" value="MBB5617223.1"/>
    <property type="molecule type" value="Genomic_DNA"/>
</dbReference>
<dbReference type="SUPFAM" id="SSF46785">
    <property type="entry name" value="Winged helix' DNA-binding domain"/>
    <property type="match status" value="1"/>
</dbReference>
<dbReference type="InterPro" id="IPR036390">
    <property type="entry name" value="WH_DNA-bd_sf"/>
</dbReference>
<protein>
    <recommendedName>
        <fullName evidence="4">Helix-turn-helix domain-containing protein</fullName>
    </recommendedName>
</protein>
<keyword evidence="3" id="KW-1185">Reference proteome</keyword>
<evidence type="ECO:0008006" key="4">
    <source>
        <dbReference type="Google" id="ProtNLM"/>
    </source>
</evidence>
<name>A0A840X3Z4_9MICO</name>
<dbReference type="AlphaFoldDB" id="A0A840X3Z4"/>
<evidence type="ECO:0000313" key="2">
    <source>
        <dbReference type="EMBL" id="MBB5617223.1"/>
    </source>
</evidence>
<organism evidence="2 3">
    <name type="scientific">Microcella frigidaquae</name>
    <dbReference type="NCBI Taxonomy" id="424758"/>
    <lineage>
        <taxon>Bacteria</taxon>
        <taxon>Bacillati</taxon>
        <taxon>Actinomycetota</taxon>
        <taxon>Actinomycetes</taxon>
        <taxon>Micrococcales</taxon>
        <taxon>Microbacteriaceae</taxon>
        <taxon>Microcella</taxon>
    </lineage>
</organism>
<dbReference type="OrthoDB" id="3383452at2"/>
<evidence type="ECO:0000256" key="1">
    <source>
        <dbReference type="SAM" id="MobiDB-lite"/>
    </source>
</evidence>
<comment type="caution">
    <text evidence="2">The sequence shown here is derived from an EMBL/GenBank/DDBJ whole genome shotgun (WGS) entry which is preliminary data.</text>
</comment>
<dbReference type="RefSeq" id="WP_153982537.1">
    <property type="nucleotide sequence ID" value="NZ_BAAANZ010000009.1"/>
</dbReference>
<proteinExistence type="predicted"/>
<reference evidence="2 3" key="1">
    <citation type="submission" date="2020-08" db="EMBL/GenBank/DDBJ databases">
        <title>Sequencing the genomes of 1000 actinobacteria strains.</title>
        <authorList>
            <person name="Klenk H.-P."/>
        </authorList>
    </citation>
    <scope>NUCLEOTIDE SEQUENCE [LARGE SCALE GENOMIC DNA]</scope>
    <source>
        <strain evidence="2 3">DSM 23889</strain>
    </source>
</reference>
<evidence type="ECO:0000313" key="3">
    <source>
        <dbReference type="Proteomes" id="UP000552883"/>
    </source>
</evidence>
<sequence>MSVKVSSWVWHDATQEVNGNELILLLALADVADDFGRCRFVDAETALTYDGLARKVRVDRRTIERLIPKLRDRGLIEQIKGVKGRPNEFRVLVPWASQSADKVSELRPDSPTAPQNSPTAVQEFPDNDDIRSSLIRIDVRDVERGRASRGTTIAEPFIVTVEMRQWAAAETPLVDVDRSTRMFVDYWRAATGAKATKRDWLATWRNWLRRDQERAEQRGGVKLSPADRAMATIALGADQKAVGA</sequence>
<feature type="region of interest" description="Disordered" evidence="1">
    <location>
        <begin position="103"/>
        <end position="125"/>
    </location>
</feature>
<dbReference type="Proteomes" id="UP000552883">
    <property type="component" value="Unassembled WGS sequence"/>
</dbReference>
<accession>A0A840X3Z4</accession>